<dbReference type="KEGG" id="tca:656927"/>
<dbReference type="HOGENOM" id="CLU_904082_0_0_1"/>
<dbReference type="Proteomes" id="UP000007266">
    <property type="component" value="Linkage group 3"/>
</dbReference>
<accession>D6WHP2</accession>
<feature type="region of interest" description="Disordered" evidence="1">
    <location>
        <begin position="24"/>
        <end position="308"/>
    </location>
</feature>
<feature type="chain" id="PRO_5003089737" evidence="2">
    <location>
        <begin position="20"/>
        <end position="308"/>
    </location>
</feature>
<evidence type="ECO:0000313" key="3">
    <source>
        <dbReference type="EMBL" id="EEZ99720.1"/>
    </source>
</evidence>
<gene>
    <name evidence="3" type="primary">AUGUSTUS-3.0.2_02483</name>
    <name evidence="3" type="ORF">TcasGA2_TC002483</name>
</gene>
<dbReference type="OrthoDB" id="10483308at2759"/>
<keyword evidence="2" id="KW-0732">Signal</keyword>
<feature type="signal peptide" evidence="2">
    <location>
        <begin position="1"/>
        <end position="19"/>
    </location>
</feature>
<name>D6WHP2_TRICA</name>
<evidence type="ECO:0000256" key="2">
    <source>
        <dbReference type="SAM" id="SignalP"/>
    </source>
</evidence>
<keyword evidence="4" id="KW-1185">Reference proteome</keyword>
<feature type="compositionally biased region" description="Polar residues" evidence="1">
    <location>
        <begin position="102"/>
        <end position="132"/>
    </location>
</feature>
<feature type="compositionally biased region" description="Low complexity" evidence="1">
    <location>
        <begin position="147"/>
        <end position="174"/>
    </location>
</feature>
<reference evidence="3 4" key="2">
    <citation type="journal article" date="2010" name="Nucleic Acids Res.">
        <title>BeetleBase in 2010: revisions to provide comprehensive genomic information for Tribolium castaneum.</title>
        <authorList>
            <person name="Kim H.S."/>
            <person name="Murphy T."/>
            <person name="Xia J."/>
            <person name="Caragea D."/>
            <person name="Park Y."/>
            <person name="Beeman R.W."/>
            <person name="Lorenzen M.D."/>
            <person name="Butcher S."/>
            <person name="Manak J.R."/>
            <person name="Brown S.J."/>
        </authorList>
    </citation>
    <scope>GENOME REANNOTATION</scope>
    <source>
        <strain evidence="3 4">Georgia GA2</strain>
    </source>
</reference>
<feature type="compositionally biased region" description="Polar residues" evidence="1">
    <location>
        <begin position="297"/>
        <end position="308"/>
    </location>
</feature>
<dbReference type="EMBL" id="KQ971331">
    <property type="protein sequence ID" value="EEZ99720.1"/>
    <property type="molecule type" value="Genomic_DNA"/>
</dbReference>
<protein>
    <submittedName>
        <fullName evidence="3">Uncharacterized protein</fullName>
    </submittedName>
</protein>
<reference evidence="3 4" key="1">
    <citation type="journal article" date="2008" name="Nature">
        <title>The genome of the model beetle and pest Tribolium castaneum.</title>
        <authorList>
            <consortium name="Tribolium Genome Sequencing Consortium"/>
            <person name="Richards S."/>
            <person name="Gibbs R.A."/>
            <person name="Weinstock G.M."/>
            <person name="Brown S.J."/>
            <person name="Denell R."/>
            <person name="Beeman R.W."/>
            <person name="Gibbs R."/>
            <person name="Beeman R.W."/>
            <person name="Brown S.J."/>
            <person name="Bucher G."/>
            <person name="Friedrich M."/>
            <person name="Grimmelikhuijzen C.J."/>
            <person name="Klingler M."/>
            <person name="Lorenzen M."/>
            <person name="Richards S."/>
            <person name="Roth S."/>
            <person name="Schroder R."/>
            <person name="Tautz D."/>
            <person name="Zdobnov E.M."/>
            <person name="Muzny D."/>
            <person name="Gibbs R.A."/>
            <person name="Weinstock G.M."/>
            <person name="Attaway T."/>
            <person name="Bell S."/>
            <person name="Buhay C.J."/>
            <person name="Chandrabose M.N."/>
            <person name="Chavez D."/>
            <person name="Clerk-Blankenburg K.P."/>
            <person name="Cree A."/>
            <person name="Dao M."/>
            <person name="Davis C."/>
            <person name="Chacko J."/>
            <person name="Dinh H."/>
            <person name="Dugan-Rocha S."/>
            <person name="Fowler G."/>
            <person name="Garner T.T."/>
            <person name="Garnes J."/>
            <person name="Gnirke A."/>
            <person name="Hawes A."/>
            <person name="Hernandez J."/>
            <person name="Hines S."/>
            <person name="Holder M."/>
            <person name="Hume J."/>
            <person name="Jhangiani S.N."/>
            <person name="Joshi V."/>
            <person name="Khan Z.M."/>
            <person name="Jackson L."/>
            <person name="Kovar C."/>
            <person name="Kowis A."/>
            <person name="Lee S."/>
            <person name="Lewis L.R."/>
            <person name="Margolis J."/>
            <person name="Morgan M."/>
            <person name="Nazareth L.V."/>
            <person name="Nguyen N."/>
            <person name="Okwuonu G."/>
            <person name="Parker D."/>
            <person name="Richards S."/>
            <person name="Ruiz S.J."/>
            <person name="Santibanez J."/>
            <person name="Savard J."/>
            <person name="Scherer S.E."/>
            <person name="Schneider B."/>
            <person name="Sodergren E."/>
            <person name="Tautz D."/>
            <person name="Vattahil S."/>
            <person name="Villasana D."/>
            <person name="White C.S."/>
            <person name="Wright R."/>
            <person name="Park Y."/>
            <person name="Beeman R.W."/>
            <person name="Lord J."/>
            <person name="Oppert B."/>
            <person name="Lorenzen M."/>
            <person name="Brown S."/>
            <person name="Wang L."/>
            <person name="Savard J."/>
            <person name="Tautz D."/>
            <person name="Richards S."/>
            <person name="Weinstock G."/>
            <person name="Gibbs R.A."/>
            <person name="Liu Y."/>
            <person name="Worley K."/>
            <person name="Weinstock G."/>
            <person name="Elsik C.G."/>
            <person name="Reese J.T."/>
            <person name="Elhaik E."/>
            <person name="Landan G."/>
            <person name="Graur D."/>
            <person name="Arensburger P."/>
            <person name="Atkinson P."/>
            <person name="Beeman R.W."/>
            <person name="Beidler J."/>
            <person name="Brown S.J."/>
            <person name="Demuth J.P."/>
            <person name="Drury D.W."/>
            <person name="Du Y.Z."/>
            <person name="Fujiwara H."/>
            <person name="Lorenzen M."/>
            <person name="Maselli V."/>
            <person name="Osanai M."/>
            <person name="Park Y."/>
            <person name="Robertson H.M."/>
            <person name="Tu Z."/>
            <person name="Wang J.J."/>
            <person name="Wang S."/>
            <person name="Richards S."/>
            <person name="Song H."/>
            <person name="Zhang L."/>
            <person name="Sodergren E."/>
            <person name="Werner D."/>
            <person name="Stanke M."/>
            <person name="Morgenstern B."/>
            <person name="Solovyev V."/>
            <person name="Kosarev P."/>
            <person name="Brown G."/>
            <person name="Chen H.C."/>
            <person name="Ermolaeva O."/>
            <person name="Hlavina W."/>
            <person name="Kapustin Y."/>
            <person name="Kiryutin B."/>
            <person name="Kitts P."/>
            <person name="Maglott D."/>
            <person name="Pruitt K."/>
            <person name="Sapojnikov V."/>
            <person name="Souvorov A."/>
            <person name="Mackey A.J."/>
            <person name="Waterhouse R.M."/>
            <person name="Wyder S."/>
            <person name="Zdobnov E.M."/>
            <person name="Zdobnov E.M."/>
            <person name="Wyder S."/>
            <person name="Kriventseva E.V."/>
            <person name="Kadowaki T."/>
            <person name="Bork P."/>
            <person name="Aranda M."/>
            <person name="Bao R."/>
            <person name="Beermann A."/>
            <person name="Berns N."/>
            <person name="Bolognesi R."/>
            <person name="Bonneton F."/>
            <person name="Bopp D."/>
            <person name="Brown S.J."/>
            <person name="Bucher G."/>
            <person name="Butts T."/>
            <person name="Chaumot A."/>
            <person name="Denell R.E."/>
            <person name="Ferrier D.E."/>
            <person name="Friedrich M."/>
            <person name="Gordon C.M."/>
            <person name="Jindra M."/>
            <person name="Klingler M."/>
            <person name="Lan Q."/>
            <person name="Lattorff H.M."/>
            <person name="Laudet V."/>
            <person name="von Levetsow C."/>
            <person name="Liu Z."/>
            <person name="Lutz R."/>
            <person name="Lynch J.A."/>
            <person name="da Fonseca R.N."/>
            <person name="Posnien N."/>
            <person name="Reuter R."/>
            <person name="Roth S."/>
            <person name="Savard J."/>
            <person name="Schinko J.B."/>
            <person name="Schmitt C."/>
            <person name="Schoppmeier M."/>
            <person name="Schroder R."/>
            <person name="Shippy T.D."/>
            <person name="Simonnet F."/>
            <person name="Marques-Souza H."/>
            <person name="Tautz D."/>
            <person name="Tomoyasu Y."/>
            <person name="Trauner J."/>
            <person name="Van der Zee M."/>
            <person name="Vervoort M."/>
            <person name="Wittkopp N."/>
            <person name="Wimmer E.A."/>
            <person name="Yang X."/>
            <person name="Jones A.K."/>
            <person name="Sattelle D.B."/>
            <person name="Ebert P.R."/>
            <person name="Nelson D."/>
            <person name="Scott J.G."/>
            <person name="Beeman R.W."/>
            <person name="Muthukrishnan S."/>
            <person name="Kramer K.J."/>
            <person name="Arakane Y."/>
            <person name="Beeman R.W."/>
            <person name="Zhu Q."/>
            <person name="Hogenkamp D."/>
            <person name="Dixit R."/>
            <person name="Oppert B."/>
            <person name="Jiang H."/>
            <person name="Zou Z."/>
            <person name="Marshall J."/>
            <person name="Elpidina E."/>
            <person name="Vinokurov K."/>
            <person name="Oppert C."/>
            <person name="Zou Z."/>
            <person name="Evans J."/>
            <person name="Lu Z."/>
            <person name="Zhao P."/>
            <person name="Sumathipala N."/>
            <person name="Altincicek B."/>
            <person name="Vilcinskas A."/>
            <person name="Williams M."/>
            <person name="Hultmark D."/>
            <person name="Hetru C."/>
            <person name="Jiang H."/>
            <person name="Grimmelikhuijzen C.J."/>
            <person name="Hauser F."/>
            <person name="Cazzamali G."/>
            <person name="Williamson M."/>
            <person name="Park Y."/>
            <person name="Li B."/>
            <person name="Tanaka Y."/>
            <person name="Predel R."/>
            <person name="Neupert S."/>
            <person name="Schachtner J."/>
            <person name="Verleyen P."/>
            <person name="Raible F."/>
            <person name="Bork P."/>
            <person name="Friedrich M."/>
            <person name="Walden K.K."/>
            <person name="Robertson H.M."/>
            <person name="Angeli S."/>
            <person name="Foret S."/>
            <person name="Bucher G."/>
            <person name="Schuetz S."/>
            <person name="Maleszka R."/>
            <person name="Wimmer E.A."/>
            <person name="Beeman R.W."/>
            <person name="Lorenzen M."/>
            <person name="Tomoyasu Y."/>
            <person name="Miller S.C."/>
            <person name="Grossmann D."/>
            <person name="Bucher G."/>
        </authorList>
    </citation>
    <scope>NUCLEOTIDE SEQUENCE [LARGE SCALE GENOMIC DNA]</scope>
    <source>
        <strain evidence="3 4">Georgia GA2</strain>
    </source>
</reference>
<evidence type="ECO:0000256" key="1">
    <source>
        <dbReference type="SAM" id="MobiDB-lite"/>
    </source>
</evidence>
<feature type="compositionally biased region" description="Polar residues" evidence="1">
    <location>
        <begin position="215"/>
        <end position="226"/>
    </location>
</feature>
<feature type="compositionally biased region" description="Low complexity" evidence="1">
    <location>
        <begin position="191"/>
        <end position="214"/>
    </location>
</feature>
<sequence>MGLLLQLFVVTTLVAVLHSAPLDEHSESTTVGIKPLPATLNKKDDSKESDEDKADIKRVSRDIPLPPPTQTKDTLNAQSSTSKPQFGSRPARDTTHFISGVPSPQSNPKPHTNLQNPHGQQPQLGTPQNQAQRRPARDTTHFISGVPTPQSQSNPNPQTYQQNQQPQLGTPQNQEQRRPARDTTHFISGVPTPQSQSNPNPQTYQQNPQGQQSQLGTSQYPSSQTRPVRAAENPKVDHKPQPEHPPATGTRPVRDTNHPATNQAKVQTRPAPLPARNEQKPTSTSQKNEPRRVREAVSTSTSTEKSDN</sequence>
<proteinExistence type="predicted"/>
<feature type="compositionally biased region" description="Basic and acidic residues" evidence="1">
    <location>
        <begin position="175"/>
        <end position="184"/>
    </location>
</feature>
<feature type="compositionally biased region" description="Basic and acidic residues" evidence="1">
    <location>
        <begin position="232"/>
        <end position="242"/>
    </location>
</feature>
<feature type="compositionally biased region" description="Polar residues" evidence="1">
    <location>
        <begin position="70"/>
        <end position="85"/>
    </location>
</feature>
<evidence type="ECO:0000313" key="4">
    <source>
        <dbReference type="Proteomes" id="UP000007266"/>
    </source>
</evidence>
<organism evidence="3 4">
    <name type="scientific">Tribolium castaneum</name>
    <name type="common">Red flour beetle</name>
    <dbReference type="NCBI Taxonomy" id="7070"/>
    <lineage>
        <taxon>Eukaryota</taxon>
        <taxon>Metazoa</taxon>
        <taxon>Ecdysozoa</taxon>
        <taxon>Arthropoda</taxon>
        <taxon>Hexapoda</taxon>
        <taxon>Insecta</taxon>
        <taxon>Pterygota</taxon>
        <taxon>Neoptera</taxon>
        <taxon>Endopterygota</taxon>
        <taxon>Coleoptera</taxon>
        <taxon>Polyphaga</taxon>
        <taxon>Cucujiformia</taxon>
        <taxon>Tenebrionidae</taxon>
        <taxon>Tenebrionidae incertae sedis</taxon>
        <taxon>Tribolium</taxon>
    </lineage>
</organism>
<dbReference type="AlphaFoldDB" id="D6WHP2"/>